<evidence type="ECO:0000259" key="6">
    <source>
        <dbReference type="Pfam" id="PF13229"/>
    </source>
</evidence>
<keyword evidence="8" id="KW-1185">Reference proteome</keyword>
<gene>
    <name evidence="7" type="ORF">Dfulv_15185</name>
</gene>
<dbReference type="SMART" id="SM00710">
    <property type="entry name" value="PbH1"/>
    <property type="match status" value="6"/>
</dbReference>
<evidence type="ECO:0000256" key="2">
    <source>
        <dbReference type="ARBA" id="ARBA00022525"/>
    </source>
</evidence>
<dbReference type="InterPro" id="IPR039448">
    <property type="entry name" value="Beta_helix"/>
</dbReference>
<keyword evidence="2" id="KW-0964">Secreted</keyword>
<dbReference type="InterPro" id="IPR012334">
    <property type="entry name" value="Pectin_lyas_fold"/>
</dbReference>
<dbReference type="Gene3D" id="2.160.20.10">
    <property type="entry name" value="Single-stranded right-handed beta-helix, Pectin lyase-like"/>
    <property type="match status" value="2"/>
</dbReference>
<reference evidence="7" key="1">
    <citation type="submission" date="2021-04" db="EMBL/GenBank/DDBJ databases">
        <authorList>
            <person name="Hartkoorn R.C."/>
            <person name="Beaudoing E."/>
            <person name="Hot D."/>
        </authorList>
    </citation>
    <scope>NUCLEOTIDE SEQUENCE</scope>
    <source>
        <strain evidence="7">NRRL B-16292</strain>
    </source>
</reference>
<name>A0ABY5W8G4_9ACTN</name>
<dbReference type="NCBIfam" id="TIGR03804">
    <property type="entry name" value="para_beta_helix"/>
    <property type="match status" value="1"/>
</dbReference>
<accession>A0ABY5W8G4</accession>
<evidence type="ECO:0000256" key="5">
    <source>
        <dbReference type="SAM" id="SignalP"/>
    </source>
</evidence>
<evidence type="ECO:0000313" key="7">
    <source>
        <dbReference type="EMBL" id="UWP85504.1"/>
    </source>
</evidence>
<evidence type="ECO:0000256" key="4">
    <source>
        <dbReference type="SAM" id="MobiDB-lite"/>
    </source>
</evidence>
<dbReference type="Pfam" id="PF13229">
    <property type="entry name" value="Beta_helix"/>
    <property type="match status" value="2"/>
</dbReference>
<evidence type="ECO:0000256" key="3">
    <source>
        <dbReference type="ARBA" id="ARBA00022729"/>
    </source>
</evidence>
<proteinExistence type="predicted"/>
<organism evidence="7 8">
    <name type="scientific">Dactylosporangium fulvum</name>
    <dbReference type="NCBI Taxonomy" id="53359"/>
    <lineage>
        <taxon>Bacteria</taxon>
        <taxon>Bacillati</taxon>
        <taxon>Actinomycetota</taxon>
        <taxon>Actinomycetes</taxon>
        <taxon>Micromonosporales</taxon>
        <taxon>Micromonosporaceae</taxon>
        <taxon>Dactylosporangium</taxon>
    </lineage>
</organism>
<feature type="signal peptide" evidence="5">
    <location>
        <begin position="1"/>
        <end position="34"/>
    </location>
</feature>
<feature type="compositionally biased region" description="Basic and acidic residues" evidence="4">
    <location>
        <begin position="435"/>
        <end position="444"/>
    </location>
</feature>
<feature type="region of interest" description="Disordered" evidence="4">
    <location>
        <begin position="387"/>
        <end position="444"/>
    </location>
</feature>
<dbReference type="InterPro" id="IPR022441">
    <property type="entry name" value="Para_beta_helix_rpt-2"/>
</dbReference>
<dbReference type="InterPro" id="IPR006626">
    <property type="entry name" value="PbH1"/>
</dbReference>
<comment type="subcellular location">
    <subcellularLocation>
        <location evidence="1">Secreted</location>
    </subcellularLocation>
</comment>
<dbReference type="PANTHER" id="PTHR40088:SF2">
    <property type="entry name" value="SECRETED SUGAR HYDROLASE"/>
    <property type="match status" value="1"/>
</dbReference>
<dbReference type="EMBL" id="CP073720">
    <property type="protein sequence ID" value="UWP85504.1"/>
    <property type="molecule type" value="Genomic_DNA"/>
</dbReference>
<dbReference type="RefSeq" id="WP_259863629.1">
    <property type="nucleotide sequence ID" value="NZ_BAAAST010000014.1"/>
</dbReference>
<feature type="domain" description="Right handed beta helix" evidence="6">
    <location>
        <begin position="108"/>
        <end position="207"/>
    </location>
</feature>
<evidence type="ECO:0000313" key="8">
    <source>
        <dbReference type="Proteomes" id="UP001059617"/>
    </source>
</evidence>
<dbReference type="InterPro" id="IPR052052">
    <property type="entry name" value="Polysaccharide_Lyase_9"/>
</dbReference>
<feature type="domain" description="Right handed beta helix" evidence="6">
    <location>
        <begin position="215"/>
        <end position="360"/>
    </location>
</feature>
<dbReference type="SUPFAM" id="SSF51126">
    <property type="entry name" value="Pectin lyase-like"/>
    <property type="match status" value="1"/>
</dbReference>
<reference evidence="7" key="2">
    <citation type="submission" date="2022-09" db="EMBL/GenBank/DDBJ databases">
        <title>Biosynthetic gene clusters of Dactylosporangioum fulvum.</title>
        <authorList>
            <person name="Caradec T."/>
        </authorList>
    </citation>
    <scope>NUCLEOTIDE SEQUENCE</scope>
    <source>
        <strain evidence="7">NRRL B-16292</strain>
    </source>
</reference>
<dbReference type="InterPro" id="IPR011050">
    <property type="entry name" value="Pectin_lyase_fold/virulence"/>
</dbReference>
<dbReference type="PANTHER" id="PTHR40088">
    <property type="entry name" value="PECTATE LYASE (EUROFUNG)"/>
    <property type="match status" value="1"/>
</dbReference>
<sequence>MSRVHWLSRRSAVTGGLCGITFVCTALGASPAFAVDPYLYVGGPGCSDAGPGTQAQPFCTIKKAATVVAAGQTVVVADGTYPESVTVAGSGTADNPITLRPATGATVTVTGGTNGFVVSGKSYVTISGFNITDTTSYGISVKKSNHIVISGNTVSDAGTPVSGGLAAGIYLKDTSASTVSDNFTHHNSDHGIYLASGTNTTTVSGNESSWNANRYRRNANGINVIGPNNTVIGNVAHDNEDSGLQFYTGADNSFATLNVSYNNGDHGIDNLNVTGGRLIGNTIYHNCTSGINVEGTSGNYVVANNIAVDNAVYPAYNGISCNRRAGNIGIFDSAPATTVVDSNLVYLSKPGAMYVFGSSFTSLAAMRSATGQEQHGLQAEPLFRNPSGGDLRLAAGSPAIDSADSGVSGEQPVDIVGTPRRDDPAVPNTGIGPRPYDDRGAYEH</sequence>
<evidence type="ECO:0000256" key="1">
    <source>
        <dbReference type="ARBA" id="ARBA00004613"/>
    </source>
</evidence>
<keyword evidence="3 5" id="KW-0732">Signal</keyword>
<protein>
    <submittedName>
        <fullName evidence="7">Right-handed parallel beta-helix repeat-containing protein</fullName>
    </submittedName>
</protein>
<dbReference type="Proteomes" id="UP001059617">
    <property type="component" value="Chromosome"/>
</dbReference>
<feature type="chain" id="PRO_5045189513" evidence="5">
    <location>
        <begin position="35"/>
        <end position="444"/>
    </location>
</feature>